<dbReference type="Gene3D" id="1.10.8.720">
    <property type="entry name" value="Region D6 of dynein motor"/>
    <property type="match status" value="1"/>
</dbReference>
<dbReference type="Pfam" id="PF03028">
    <property type="entry name" value="Dynein_heavy"/>
    <property type="match status" value="1"/>
</dbReference>
<dbReference type="Pfam" id="PF18199">
    <property type="entry name" value="Dynein_C"/>
    <property type="match status" value="1"/>
</dbReference>
<dbReference type="Gene3D" id="1.20.1270.280">
    <property type="match status" value="1"/>
</dbReference>
<organism evidence="4">
    <name type="scientific">Zooxanthella nutricula</name>
    <dbReference type="NCBI Taxonomy" id="1333877"/>
    <lineage>
        <taxon>Eukaryota</taxon>
        <taxon>Sar</taxon>
        <taxon>Alveolata</taxon>
        <taxon>Dinophyceae</taxon>
        <taxon>Peridiniales</taxon>
        <taxon>Peridiniales incertae sedis</taxon>
        <taxon>Zooxanthella</taxon>
    </lineage>
</organism>
<accession>A0A7S2K0C4</accession>
<dbReference type="InterPro" id="IPR041658">
    <property type="entry name" value="AAA_lid_11"/>
</dbReference>
<dbReference type="InterPro" id="IPR042219">
    <property type="entry name" value="AAA_lid_11_sf"/>
</dbReference>
<feature type="domain" description="Dynein heavy chain C-terminal" evidence="3">
    <location>
        <begin position="268"/>
        <end position="565"/>
    </location>
</feature>
<dbReference type="InterPro" id="IPR026983">
    <property type="entry name" value="DHC"/>
</dbReference>
<dbReference type="GO" id="GO:0045505">
    <property type="term" value="F:dynein intermediate chain binding"/>
    <property type="evidence" value="ECO:0007669"/>
    <property type="project" value="InterPro"/>
</dbReference>
<proteinExistence type="predicted"/>
<feature type="domain" description="Dynein heavy chain AAA lid" evidence="2">
    <location>
        <begin position="117"/>
        <end position="258"/>
    </location>
</feature>
<evidence type="ECO:0000259" key="2">
    <source>
        <dbReference type="Pfam" id="PF18198"/>
    </source>
</evidence>
<feature type="domain" description="Dynein heavy chain region D6 P-loop" evidence="1">
    <location>
        <begin position="1"/>
        <end position="84"/>
    </location>
</feature>
<dbReference type="InterPro" id="IPR004273">
    <property type="entry name" value="Dynein_heavy_D6_P-loop"/>
</dbReference>
<dbReference type="InterPro" id="IPR043160">
    <property type="entry name" value="Dynein_C_barrel"/>
</dbReference>
<dbReference type="Pfam" id="PF18198">
    <property type="entry name" value="AAA_lid_11"/>
    <property type="match status" value="1"/>
</dbReference>
<dbReference type="PANTHER" id="PTHR22878">
    <property type="entry name" value="DYNEIN HEAVY CHAIN 6, AXONEMAL-LIKE-RELATED"/>
    <property type="match status" value="1"/>
</dbReference>
<evidence type="ECO:0000259" key="1">
    <source>
        <dbReference type="Pfam" id="PF03028"/>
    </source>
</evidence>
<protein>
    <recommendedName>
        <fullName evidence="5">Dynein heavy chain</fullName>
    </recommendedName>
</protein>
<gene>
    <name evidence="4" type="ORF">BRAN1462_LOCUS24320</name>
</gene>
<dbReference type="GO" id="GO:0051959">
    <property type="term" value="F:dynein light intermediate chain binding"/>
    <property type="evidence" value="ECO:0007669"/>
    <property type="project" value="InterPro"/>
</dbReference>
<dbReference type="Gene3D" id="3.40.50.300">
    <property type="entry name" value="P-loop containing nucleotide triphosphate hydrolases"/>
    <property type="match status" value="1"/>
</dbReference>
<dbReference type="Gene3D" id="3.10.490.20">
    <property type="match status" value="1"/>
</dbReference>
<dbReference type="InterPro" id="IPR041228">
    <property type="entry name" value="Dynein_C"/>
</dbReference>
<dbReference type="AlphaFoldDB" id="A0A7S2K0C4"/>
<name>A0A7S2K0C4_9DINO</name>
<dbReference type="EMBL" id="HBGW01038499">
    <property type="protein sequence ID" value="CAD9562722.1"/>
    <property type="molecule type" value="Transcribed_RNA"/>
</dbReference>
<dbReference type="GO" id="GO:0007018">
    <property type="term" value="P:microtubule-based movement"/>
    <property type="evidence" value="ECO:0007669"/>
    <property type="project" value="InterPro"/>
</dbReference>
<dbReference type="GO" id="GO:0008569">
    <property type="term" value="F:minus-end-directed microtubule motor activity"/>
    <property type="evidence" value="ECO:0007669"/>
    <property type="project" value="InterPro"/>
</dbReference>
<dbReference type="InterPro" id="IPR027417">
    <property type="entry name" value="P-loop_NTPase"/>
</dbReference>
<reference evidence="4" key="1">
    <citation type="submission" date="2021-01" db="EMBL/GenBank/DDBJ databases">
        <authorList>
            <person name="Corre E."/>
            <person name="Pelletier E."/>
            <person name="Niang G."/>
            <person name="Scheremetjew M."/>
            <person name="Finn R."/>
            <person name="Kale V."/>
            <person name="Holt S."/>
            <person name="Cochrane G."/>
            <person name="Meng A."/>
            <person name="Brown T."/>
            <person name="Cohen L."/>
        </authorList>
    </citation>
    <scope>NUCLEOTIDE SEQUENCE</scope>
    <source>
        <strain evidence="4">RCC3387</strain>
    </source>
</reference>
<dbReference type="FunFam" id="1.10.8.720:FF:000002">
    <property type="entry name" value="Dynein heavy chain 9, axonemal"/>
    <property type="match status" value="1"/>
</dbReference>
<dbReference type="GO" id="GO:0030286">
    <property type="term" value="C:dynein complex"/>
    <property type="evidence" value="ECO:0007669"/>
    <property type="project" value="InterPro"/>
</dbReference>
<evidence type="ECO:0008006" key="5">
    <source>
        <dbReference type="Google" id="ProtNLM"/>
    </source>
</evidence>
<evidence type="ECO:0000313" key="4">
    <source>
        <dbReference type="EMBL" id="CAD9562722.1"/>
    </source>
</evidence>
<evidence type="ECO:0000259" key="3">
    <source>
        <dbReference type="Pfam" id="PF18199"/>
    </source>
</evidence>
<dbReference type="PANTHER" id="PTHR22878:SF63">
    <property type="entry name" value="DYNEIN AXONEMAL HEAVY CHAIN 10"/>
    <property type="match status" value="1"/>
</dbReference>
<sequence length="568" mass="63825">MGQGQEQVAVRELNRAAKDGGWVMLQNIHLMQAWLKTLERTLEFIEEFAEPGFRCILTSEPPSALQGPLWEMVPEAVLQRCVKIADEAPTDLKSNLRRAYAKFSQERLDACQKPREFKATLFALCFFHSLVLGRIKFGPQGWSKKYPFNDGDLTICAQVLCNYLNDAEKLGGDVPWPDIRYILGEIMYGGHITDQWDRRVCNTYLATLILPDLLNNMNMAPGLKSPDAAKMDYALYQKHIEDRFPPEAPQLFGLHPNAEIGFLTNQGIAIFGTIQNVSGSDSNSDSFDLAAAQPVIDRYMDRLPADLDMAEVRARLSDEDYTPYVISSFQESDRMTVLLTAIRGSLVELGLGIGGQLNVTEGMERLAAALQSNRVDEAWQRLAYPSLKALSTWFDDLLARVRQLVEWTSKLELLKSVWISGLFNPMAFLTAIKQVTARGRGLPLDYMTNRSTFLNTWDPSELAGQPATGVHIHGLFMEGASWEEGKGDDEGYIADSRMKELHPEMPIANIFSVHVEQMDWTSMYACPVFMTAERGATCVTQLNVRMDPDEDDERRWVLAGAALLMTDD</sequence>